<accession>A0A7W6J9G3</accession>
<evidence type="ECO:0000313" key="2">
    <source>
        <dbReference type="EMBL" id="MBB4067244.1"/>
    </source>
</evidence>
<reference evidence="2 3" key="1">
    <citation type="submission" date="2020-08" db="EMBL/GenBank/DDBJ databases">
        <title>Genomic Encyclopedia of Type Strains, Phase IV (KMG-IV): sequencing the most valuable type-strain genomes for metagenomic binning, comparative biology and taxonomic classification.</title>
        <authorList>
            <person name="Goeker M."/>
        </authorList>
    </citation>
    <scope>NUCLEOTIDE SEQUENCE [LARGE SCALE GENOMIC DNA]</scope>
    <source>
        <strain evidence="2 3">DSM 29853</strain>
    </source>
</reference>
<name>A0A7W6J9G3_9HYPH</name>
<proteinExistence type="predicted"/>
<keyword evidence="1" id="KW-0812">Transmembrane</keyword>
<dbReference type="Proteomes" id="UP000528286">
    <property type="component" value="Unassembled WGS sequence"/>
</dbReference>
<keyword evidence="1" id="KW-1133">Transmembrane helix</keyword>
<dbReference type="EMBL" id="JACIEZ010000017">
    <property type="protein sequence ID" value="MBB4067244.1"/>
    <property type="molecule type" value="Genomic_DNA"/>
</dbReference>
<evidence type="ECO:0000256" key="1">
    <source>
        <dbReference type="SAM" id="Phobius"/>
    </source>
</evidence>
<keyword evidence="1" id="KW-0472">Membrane</keyword>
<organism evidence="2 3">
    <name type="scientific">Gellertiella hungarica</name>
    <dbReference type="NCBI Taxonomy" id="1572859"/>
    <lineage>
        <taxon>Bacteria</taxon>
        <taxon>Pseudomonadati</taxon>
        <taxon>Pseudomonadota</taxon>
        <taxon>Alphaproteobacteria</taxon>
        <taxon>Hyphomicrobiales</taxon>
        <taxon>Rhizobiaceae</taxon>
        <taxon>Gellertiella</taxon>
    </lineage>
</organism>
<keyword evidence="3" id="KW-1185">Reference proteome</keyword>
<dbReference type="RefSeq" id="WP_183368481.1">
    <property type="nucleotide sequence ID" value="NZ_JACIEZ010000017.1"/>
</dbReference>
<comment type="caution">
    <text evidence="2">The sequence shown here is derived from an EMBL/GenBank/DDBJ whole genome shotgun (WGS) entry which is preliminary data.</text>
</comment>
<gene>
    <name evidence="2" type="ORF">GGR23_004475</name>
</gene>
<protein>
    <submittedName>
        <fullName evidence="2">Uncharacterized protein</fullName>
    </submittedName>
</protein>
<feature type="transmembrane region" description="Helical" evidence="1">
    <location>
        <begin position="75"/>
        <end position="96"/>
    </location>
</feature>
<evidence type="ECO:0000313" key="3">
    <source>
        <dbReference type="Proteomes" id="UP000528286"/>
    </source>
</evidence>
<dbReference type="AlphaFoldDB" id="A0A7W6J9G3"/>
<sequence length="101" mass="10594">MAGIGIFFILARPALLPEDIRYIGLTPAKIDLLGPAFQTWLARVFTVLGGFAIASGVLAVGLAATSFRARSNIALFAAAAGGFSSIRLMSAVNMMIDSDFK</sequence>
<feature type="transmembrane region" description="Helical" evidence="1">
    <location>
        <begin position="41"/>
        <end position="63"/>
    </location>
</feature>